<gene>
    <name evidence="1" type="ORF">SG0102_15350</name>
</gene>
<dbReference type="KEGG" id="ebm:SG0102_15350"/>
<organism evidence="1 2">
    <name type="scientific">Intestinibaculum porci</name>
    <dbReference type="NCBI Taxonomy" id="2487118"/>
    <lineage>
        <taxon>Bacteria</taxon>
        <taxon>Bacillati</taxon>
        <taxon>Bacillota</taxon>
        <taxon>Erysipelotrichia</taxon>
        <taxon>Erysipelotrichales</taxon>
        <taxon>Erysipelotrichaceae</taxon>
        <taxon>Intestinibaculum</taxon>
    </lineage>
</organism>
<keyword evidence="2" id="KW-1185">Reference proteome</keyword>
<dbReference type="Proteomes" id="UP000268059">
    <property type="component" value="Chromosome"/>
</dbReference>
<evidence type="ECO:0000313" key="2">
    <source>
        <dbReference type="Proteomes" id="UP000268059"/>
    </source>
</evidence>
<dbReference type="InParanoid" id="A0A3G9JKV0"/>
<proteinExistence type="predicted"/>
<sequence length="164" mass="18978">MRNIFMLVIDNLKKVLVITLSLICVTGCSQSKKDYFSQLSTDFYYWKVEINSSPYKYNYILCAITTLTSKKSDLKDMKDLKVSYKLPDDVKKVTGVYNSKNFTTDKMKEKITLDSRPHKIDYFYFHSNSQNAKQLANNVFFKVKCIYTVNEKSKSTSGTLVDCS</sequence>
<dbReference type="RefSeq" id="WP_148668844.1">
    <property type="nucleotide sequence ID" value="NZ_AP019309.1"/>
</dbReference>
<dbReference type="AlphaFoldDB" id="A0A3G9JKV0"/>
<evidence type="ECO:0000313" key="1">
    <source>
        <dbReference type="EMBL" id="BBH26601.1"/>
    </source>
</evidence>
<name>A0A3G9JKV0_9FIRM</name>
<reference evidence="1 2" key="1">
    <citation type="submission" date="2018-11" db="EMBL/GenBank/DDBJ databases">
        <title>Novel Erysipelotrichaceae bacterium isolated from small intestine of a swine.</title>
        <authorList>
            <person name="Kim J.S."/>
            <person name="Choe H."/>
            <person name="Lee Y.R."/>
            <person name="Kim K.M."/>
            <person name="Park D.S."/>
        </authorList>
    </citation>
    <scope>NUCLEOTIDE SEQUENCE [LARGE SCALE GENOMIC DNA]</scope>
    <source>
        <strain evidence="1 2">SG0102</strain>
    </source>
</reference>
<protein>
    <submittedName>
        <fullName evidence="1">Uncharacterized protein</fullName>
    </submittedName>
</protein>
<dbReference type="EMBL" id="AP019309">
    <property type="protein sequence ID" value="BBH26601.1"/>
    <property type="molecule type" value="Genomic_DNA"/>
</dbReference>
<accession>A0A3G9JKV0</accession>